<name>A0A178MFT4_9PROT</name>
<accession>A0A178MFT4</accession>
<evidence type="ECO:0000313" key="3">
    <source>
        <dbReference type="Proteomes" id="UP000078428"/>
    </source>
</evidence>
<sequence>MTEFEALLLGVSIEAPAAYALAHRFGWACRGARHVGLAAAVATAATHPQLWSGASWAYQHFPFWASALGAETLVTIAEALLISWMAQLAIRPAFLVSMLANAASCAVGLAVIN</sequence>
<keyword evidence="1" id="KW-1133">Transmembrane helix</keyword>
<keyword evidence="1" id="KW-0472">Membrane</keyword>
<dbReference type="Proteomes" id="UP000078428">
    <property type="component" value="Unassembled WGS sequence"/>
</dbReference>
<comment type="caution">
    <text evidence="2">The sequence shown here is derived from an EMBL/GenBank/DDBJ whole genome shotgun (WGS) entry which is preliminary data.</text>
</comment>
<feature type="transmembrane region" description="Helical" evidence="1">
    <location>
        <begin position="93"/>
        <end position="112"/>
    </location>
</feature>
<feature type="transmembrane region" description="Helical" evidence="1">
    <location>
        <begin position="61"/>
        <end position="81"/>
    </location>
</feature>
<dbReference type="RefSeq" id="WP_068494586.1">
    <property type="nucleotide sequence ID" value="NZ_LWQT01000081.1"/>
</dbReference>
<protein>
    <submittedName>
        <fullName evidence="2">Uncharacterized protein</fullName>
    </submittedName>
</protein>
<keyword evidence="1" id="KW-0812">Transmembrane</keyword>
<organism evidence="2 3">
    <name type="scientific">Paramagnetospirillum marisnigri</name>
    <dbReference type="NCBI Taxonomy" id="1285242"/>
    <lineage>
        <taxon>Bacteria</taxon>
        <taxon>Pseudomonadati</taxon>
        <taxon>Pseudomonadota</taxon>
        <taxon>Alphaproteobacteria</taxon>
        <taxon>Rhodospirillales</taxon>
        <taxon>Magnetospirillaceae</taxon>
        <taxon>Paramagnetospirillum</taxon>
    </lineage>
</organism>
<dbReference type="OrthoDB" id="6851830at2"/>
<dbReference type="AlphaFoldDB" id="A0A178MFT4"/>
<reference evidence="2 3" key="1">
    <citation type="submission" date="2016-04" db="EMBL/GenBank/DDBJ databases">
        <title>Draft genome sequence of freshwater magnetotactic bacteria Magnetospirillum marisnigri SP-1 and Magnetospirillum moscoviense BB-1.</title>
        <authorList>
            <person name="Koziaeva V."/>
            <person name="Dziuba M.V."/>
            <person name="Ivanov T.M."/>
            <person name="Kuznetsov B."/>
            <person name="Grouzdev D.S."/>
        </authorList>
    </citation>
    <scope>NUCLEOTIDE SEQUENCE [LARGE SCALE GENOMIC DNA]</scope>
    <source>
        <strain evidence="2 3">SP-1</strain>
    </source>
</reference>
<dbReference type="EMBL" id="LWQT01000081">
    <property type="protein sequence ID" value="OAN47433.1"/>
    <property type="molecule type" value="Genomic_DNA"/>
</dbReference>
<evidence type="ECO:0000313" key="2">
    <source>
        <dbReference type="EMBL" id="OAN47433.1"/>
    </source>
</evidence>
<keyword evidence="3" id="KW-1185">Reference proteome</keyword>
<evidence type="ECO:0000256" key="1">
    <source>
        <dbReference type="SAM" id="Phobius"/>
    </source>
</evidence>
<gene>
    <name evidence="2" type="ORF">A6A04_20350</name>
</gene>
<proteinExistence type="predicted"/>